<protein>
    <submittedName>
        <fullName evidence="1">p123</fullName>
    </submittedName>
</protein>
<dbReference type="KEGG" id="skn:SKUN_001248"/>
<keyword evidence="2" id="KW-1185">Reference proteome</keyword>
<sequence length="162" mass="18806">MLFKLKQVNKGTEQKGFKDADNFYTKIINPMHYSTNRSDMYEAYLQNSTSGAYFSSQGTPAPIFQGISTQRQYTLLSTDKQFGQNDELNLYVVLNKNNENIGEETINTYEYNQSIQWLYISNITDYYDPFDNKKFLFQEIKFSSVNDHLSKSGMACSIPHTF</sequence>
<dbReference type="RefSeq" id="WP_053391221.1">
    <property type="nucleotide sequence ID" value="NZ_CP010899.1"/>
</dbReference>
<dbReference type="PATRIC" id="fig|273035.7.peg.1533"/>
<accession>A0A0K2JI52</accession>
<dbReference type="Proteomes" id="UP000062963">
    <property type="component" value="Chromosome"/>
</dbReference>
<dbReference type="STRING" id="273035.SKUN_001248"/>
<gene>
    <name evidence="1" type="ORF">SKUN_001248</name>
</gene>
<evidence type="ECO:0000313" key="1">
    <source>
        <dbReference type="EMBL" id="ALA98123.1"/>
    </source>
</evidence>
<evidence type="ECO:0000313" key="2">
    <source>
        <dbReference type="Proteomes" id="UP000062963"/>
    </source>
</evidence>
<name>A0A0K2JI52_SPIKU</name>
<reference evidence="1 2" key="1">
    <citation type="journal article" date="2015" name="Genome Announc.">
        <title>Complete Genome Sequence of Spiroplasma kunkelii Strain CR2-3x, Causal Agent of Corn Stunt Disease in Zea mays L.</title>
        <authorList>
            <person name="Davis R.E."/>
            <person name="Shao J."/>
            <person name="Dally E.L."/>
            <person name="Zhao Y."/>
            <person name="Gasparich G.E."/>
            <person name="Gaynor B.J."/>
            <person name="Athey J.C."/>
            <person name="Harrison N.A."/>
            <person name="Donofrio N."/>
        </authorList>
    </citation>
    <scope>NUCLEOTIDE SEQUENCE [LARGE SCALE GENOMIC DNA]</scope>
    <source>
        <strain evidence="1 2">CR2-3x</strain>
    </source>
</reference>
<organism evidence="1 2">
    <name type="scientific">Spiroplasma kunkelii CR2-3x</name>
    <dbReference type="NCBI Taxonomy" id="273035"/>
    <lineage>
        <taxon>Bacteria</taxon>
        <taxon>Bacillati</taxon>
        <taxon>Mycoplasmatota</taxon>
        <taxon>Mollicutes</taxon>
        <taxon>Entomoplasmatales</taxon>
        <taxon>Spiroplasmataceae</taxon>
        <taxon>Spiroplasma</taxon>
    </lineage>
</organism>
<dbReference type="AlphaFoldDB" id="A0A0K2JI52"/>
<dbReference type="EMBL" id="CP010899">
    <property type="protein sequence ID" value="ALA98123.1"/>
    <property type="molecule type" value="Genomic_DNA"/>
</dbReference>
<proteinExistence type="predicted"/>